<proteinExistence type="inferred from homology"/>
<dbReference type="InterPro" id="IPR041522">
    <property type="entry name" value="CdaR_GGDEF"/>
</dbReference>
<comment type="caution">
    <text evidence="5">The sequence shown here is derived from an EMBL/GenBank/DDBJ whole genome shotgun (WGS) entry which is preliminary data.</text>
</comment>
<evidence type="ECO:0000259" key="2">
    <source>
        <dbReference type="Pfam" id="PF07905"/>
    </source>
</evidence>
<evidence type="ECO:0000256" key="1">
    <source>
        <dbReference type="ARBA" id="ARBA00006754"/>
    </source>
</evidence>
<protein>
    <submittedName>
        <fullName evidence="5">PucR family transcriptional regulator</fullName>
    </submittedName>
</protein>
<evidence type="ECO:0000313" key="5">
    <source>
        <dbReference type="EMBL" id="KIU15298.1"/>
    </source>
</evidence>
<dbReference type="RefSeq" id="WP_043396299.1">
    <property type="nucleotide sequence ID" value="NZ_JXST01000029.1"/>
</dbReference>
<dbReference type="PANTHER" id="PTHR33744:SF1">
    <property type="entry name" value="DNA-BINDING TRANSCRIPTIONAL ACTIVATOR ADER"/>
    <property type="match status" value="1"/>
</dbReference>
<feature type="domain" description="PucR C-terminal helix-turn-helix" evidence="3">
    <location>
        <begin position="469"/>
        <end position="527"/>
    </location>
</feature>
<dbReference type="AlphaFoldDB" id="A0A0D1J174"/>
<dbReference type="InterPro" id="IPR051448">
    <property type="entry name" value="CdaR-like_regulators"/>
</dbReference>
<comment type="similarity">
    <text evidence="1">Belongs to the CdaR family.</text>
</comment>
<dbReference type="PATRIC" id="fig|280871.6.peg.4052"/>
<dbReference type="Gene3D" id="1.10.10.2840">
    <property type="entry name" value="PucR C-terminal helix-turn-helix domain"/>
    <property type="match status" value="1"/>
</dbReference>
<gene>
    <name evidence="5" type="ORF">TL10_19580</name>
</gene>
<evidence type="ECO:0000259" key="3">
    <source>
        <dbReference type="Pfam" id="PF13556"/>
    </source>
</evidence>
<accession>A0A0D1J174</accession>
<sequence length="541" mass="58023">MPTVAEIVALPVIQQGEPEILCAHGLDRPIRWVHVSDVPDLSDVLQGGELVLTTGAALRAAPLDYLRSVAAAHAVGVVVELGAGAVPLPVNVGAIAEELGLALVAVRRVIKFVEVTEQVHRVIVADQYQEVDFARQTHEVFTDLSMRRATPAGIAEAAANLLGAPVVLEDLTHQAMAVATAGHPTSDVLRDWQRRSRQHETGAERTDDWVISEVGRGEDAWGRLIALSPSDDVAARFTMVLERASQALVLHRMAERGRTDIEHQAQAGLLEDVARERIRFEDEATARAFALGLRPASQYLPATLRIAGWAPKDGADADPVSEQRRSARLLDAVTRSVKALGHSGLFSLRGPGEIAMVLSLNMRPGSALEPLGRALRRDAERAVDAHGLVLGVGTPAPGLIDAIHRITDAAHVAEAALSLPASQRVCFRVADIRLRGLLSMLRTDPRLQRFAEGELRALILHDIESAAGLLDVLRGYLELGGNKSALASRLHLSRPSLYAKLNRIEQILGVDLADGESATSLHVALLILETRNAFSGGGATL</sequence>
<organism evidence="5 6">
    <name type="scientific">Mycolicibacterium llatzerense</name>
    <dbReference type="NCBI Taxonomy" id="280871"/>
    <lineage>
        <taxon>Bacteria</taxon>
        <taxon>Bacillati</taxon>
        <taxon>Actinomycetota</taxon>
        <taxon>Actinomycetes</taxon>
        <taxon>Mycobacteriales</taxon>
        <taxon>Mycobacteriaceae</taxon>
        <taxon>Mycolicibacterium</taxon>
    </lineage>
</organism>
<dbReference type="Pfam" id="PF17853">
    <property type="entry name" value="GGDEF_2"/>
    <property type="match status" value="1"/>
</dbReference>
<dbReference type="EMBL" id="JXST01000029">
    <property type="protein sequence ID" value="KIU15298.1"/>
    <property type="molecule type" value="Genomic_DNA"/>
</dbReference>
<dbReference type="Pfam" id="PF07905">
    <property type="entry name" value="PucR"/>
    <property type="match status" value="1"/>
</dbReference>
<dbReference type="OrthoDB" id="2973014at2"/>
<reference evidence="5 6" key="1">
    <citation type="submission" date="2015-01" db="EMBL/GenBank/DDBJ databases">
        <title>Genome sequence of Mycobacterium llatzerense and Mycobacterium immunogenum recovered from brain abscess.</title>
        <authorList>
            <person name="Greninger A.L."/>
            <person name="Langelier C."/>
            <person name="Cunningham G."/>
            <person name="Chiu C.Y."/>
            <person name="Miller S."/>
        </authorList>
    </citation>
    <scope>NUCLEOTIDE SEQUENCE [LARGE SCALE GENOMIC DNA]</scope>
    <source>
        <strain evidence="5 6">CLUC14</strain>
    </source>
</reference>
<dbReference type="InterPro" id="IPR042070">
    <property type="entry name" value="PucR_C-HTH_sf"/>
</dbReference>
<dbReference type="InterPro" id="IPR025736">
    <property type="entry name" value="PucR_C-HTH_dom"/>
</dbReference>
<dbReference type="Pfam" id="PF13556">
    <property type="entry name" value="HTH_30"/>
    <property type="match status" value="1"/>
</dbReference>
<dbReference type="PANTHER" id="PTHR33744">
    <property type="entry name" value="CARBOHYDRATE DIACID REGULATOR"/>
    <property type="match status" value="1"/>
</dbReference>
<dbReference type="InterPro" id="IPR012914">
    <property type="entry name" value="PucR_dom"/>
</dbReference>
<evidence type="ECO:0000313" key="6">
    <source>
        <dbReference type="Proteomes" id="UP000032221"/>
    </source>
</evidence>
<name>A0A0D1J174_9MYCO</name>
<dbReference type="STRING" id="280871.TL10_19580"/>
<feature type="domain" description="Purine catabolism PurC-like" evidence="2">
    <location>
        <begin position="7"/>
        <end position="123"/>
    </location>
</feature>
<feature type="domain" description="CdaR GGDEF-like" evidence="4">
    <location>
        <begin position="281"/>
        <end position="414"/>
    </location>
</feature>
<keyword evidence="6" id="KW-1185">Reference proteome</keyword>
<dbReference type="Proteomes" id="UP000032221">
    <property type="component" value="Unassembled WGS sequence"/>
</dbReference>
<evidence type="ECO:0000259" key="4">
    <source>
        <dbReference type="Pfam" id="PF17853"/>
    </source>
</evidence>